<dbReference type="InterPro" id="IPR043502">
    <property type="entry name" value="DNA/RNA_pol_sf"/>
</dbReference>
<dbReference type="KEGG" id="bmor:119629070"/>
<dbReference type="InterPro" id="IPR000477">
    <property type="entry name" value="RT_dom"/>
</dbReference>
<dbReference type="InterPro" id="IPR055469">
    <property type="entry name" value="DUF7041"/>
</dbReference>
<dbReference type="Gene3D" id="3.10.10.10">
    <property type="entry name" value="HIV Type 1 Reverse Transcriptase, subunit A, domain 1"/>
    <property type="match status" value="1"/>
</dbReference>
<dbReference type="Proteomes" id="UP000005204">
    <property type="component" value="Unassembled WGS sequence"/>
</dbReference>
<evidence type="ECO:0000256" key="1">
    <source>
        <dbReference type="ARBA" id="ARBA00012493"/>
    </source>
</evidence>
<evidence type="ECO:0000256" key="3">
    <source>
        <dbReference type="SAM" id="Coils"/>
    </source>
</evidence>
<name>A0A8R2LYH7_BOMMO</name>
<dbReference type="EC" id="2.7.7.49" evidence="1"/>
<dbReference type="InterPro" id="IPR050951">
    <property type="entry name" value="Retrovirus_Pol_polyprotein"/>
</dbReference>
<organism evidence="5 6">
    <name type="scientific">Bombyx mori</name>
    <name type="common">Silk moth</name>
    <dbReference type="NCBI Taxonomy" id="7091"/>
    <lineage>
        <taxon>Eukaryota</taxon>
        <taxon>Metazoa</taxon>
        <taxon>Ecdysozoa</taxon>
        <taxon>Arthropoda</taxon>
        <taxon>Hexapoda</taxon>
        <taxon>Insecta</taxon>
        <taxon>Pterygota</taxon>
        <taxon>Neoptera</taxon>
        <taxon>Endopterygota</taxon>
        <taxon>Lepidoptera</taxon>
        <taxon>Glossata</taxon>
        <taxon>Ditrysia</taxon>
        <taxon>Bombycoidea</taxon>
        <taxon>Bombycidae</taxon>
        <taxon>Bombycinae</taxon>
        <taxon>Bombyx</taxon>
    </lineage>
</organism>
<dbReference type="PROSITE" id="PS50878">
    <property type="entry name" value="RT_POL"/>
    <property type="match status" value="1"/>
</dbReference>
<dbReference type="Gene3D" id="3.30.70.270">
    <property type="match status" value="2"/>
</dbReference>
<protein>
    <recommendedName>
        <fullName evidence="1">RNA-directed DNA polymerase</fullName>
        <ecNumber evidence="1">2.7.7.49</ecNumber>
    </recommendedName>
</protein>
<dbReference type="FunFam" id="3.30.70.270:FF:000020">
    <property type="entry name" value="Transposon Tf2-6 polyprotein-like Protein"/>
    <property type="match status" value="1"/>
</dbReference>
<dbReference type="Pfam" id="PF00078">
    <property type="entry name" value="RVT_1"/>
    <property type="match status" value="1"/>
</dbReference>
<keyword evidence="2" id="KW-0511">Multifunctional enzyme</keyword>
<evidence type="ECO:0000259" key="4">
    <source>
        <dbReference type="PROSITE" id="PS50878"/>
    </source>
</evidence>
<accession>A0A8R2LYH7</accession>
<dbReference type="InterPro" id="IPR043128">
    <property type="entry name" value="Rev_trsase/Diguanyl_cyclase"/>
</dbReference>
<dbReference type="CDD" id="cd01647">
    <property type="entry name" value="RT_LTR"/>
    <property type="match status" value="1"/>
</dbReference>
<sequence>MEANEQLVREENEKKLLLQQNAILKAELQKLKMQGIDKTDPPPTDPLFPQPTSVCRVAIKLPPFWPDRPAIWFAQVEAQFSISGISADLTKFNYVIAQLDTRVIGEVEDIILRPPPEDKYGRLKSELIRRLSASEEQRVRQLVSDVELGDRRPSQFLRHLRSLTGNTLTDENLLRQLWMRRLPQHFQAILAAQSELSLDKVAELADNILEVSPDTGSDLSCYPYQWLANKPVRSNYTLAAANGSEIHTFGHIEMALNLGLRRTFQWRFIIADVNTAIIGSDFLAHYRLLPDCASKRLVDSITGLSCVAAGAVLDQTSVKVVCAPSSQFIALLAEFPSITKPPGLIREPKHNTVHYILTTEGAPVSCRPRRLAPQKLQEVKTVFDDMVQCGTARPSKSSWSSPLHMVPKRDGTWRPCGDYRALNSRTIPDRYPVRHIGDVGHNISGCSIFSTIDFVKAYQQIPVAPEDICKTAIITPFGLCEFNYMTFGLRNAGQTFQRFIDEVVQGLDFCFAYVDDILVYSRDALQHAVHLRTLFKRFEDYGIVINPAKCVFGAPEVTFLGNRISADGTQPPSERIQALKDFPLPQTIQGLRRFIGMVNYYRRFLRNAAKLQAPLVNAIVATGGKGLTPITWTPELQECFNACKDSLSSAALLAHPLPNAELGLFTDASSSHVGACLQQKVGDAWQPLGFFSKKLNPRQCQWPAYYRELLAVYESVQHYRHFLAAQHVTIYTDHKPLVYAFSQRRERLPPVQLNQLSFISQFTTDIVHIKGVDNTVADAMSRIEAGDHAHLYRNLCERRFLLSYIILAILVLDQPFD</sequence>
<evidence type="ECO:0000313" key="6">
    <source>
        <dbReference type="Proteomes" id="UP000005204"/>
    </source>
</evidence>
<dbReference type="EnsemblMetazoa" id="XM_038013658.1">
    <property type="protein sequence ID" value="XP_037869586.1"/>
    <property type="gene ID" value="LOC119629070"/>
</dbReference>
<dbReference type="GeneID" id="119629070"/>
<evidence type="ECO:0000256" key="2">
    <source>
        <dbReference type="ARBA" id="ARBA00023268"/>
    </source>
</evidence>
<dbReference type="Pfam" id="PF23055">
    <property type="entry name" value="DUF7041"/>
    <property type="match status" value="1"/>
</dbReference>
<dbReference type="SUPFAM" id="SSF56672">
    <property type="entry name" value="DNA/RNA polymerases"/>
    <property type="match status" value="1"/>
</dbReference>
<dbReference type="PANTHER" id="PTHR37984:SF5">
    <property type="entry name" value="PROTEIN NYNRIN-LIKE"/>
    <property type="match status" value="1"/>
</dbReference>
<dbReference type="Pfam" id="PF17919">
    <property type="entry name" value="RT_RNaseH_2"/>
    <property type="match status" value="1"/>
</dbReference>
<feature type="domain" description="Reverse transcriptase" evidence="4">
    <location>
        <begin position="387"/>
        <end position="564"/>
    </location>
</feature>
<dbReference type="PANTHER" id="PTHR37984">
    <property type="entry name" value="PROTEIN CBG26694"/>
    <property type="match status" value="1"/>
</dbReference>
<dbReference type="RefSeq" id="XP_037869586.1">
    <property type="nucleotide sequence ID" value="XM_038013658.1"/>
</dbReference>
<reference evidence="5" key="2">
    <citation type="submission" date="2022-06" db="UniProtKB">
        <authorList>
            <consortium name="EnsemblMetazoa"/>
        </authorList>
    </citation>
    <scope>IDENTIFICATION</scope>
    <source>
        <strain evidence="5">p50T (Dazao)</strain>
    </source>
</reference>
<proteinExistence type="predicted"/>
<dbReference type="AlphaFoldDB" id="A0A8R2LYH7"/>
<dbReference type="CDD" id="cd09274">
    <property type="entry name" value="RNase_HI_RT_Ty3"/>
    <property type="match status" value="1"/>
</dbReference>
<feature type="coiled-coil region" evidence="3">
    <location>
        <begin position="7"/>
        <end position="34"/>
    </location>
</feature>
<evidence type="ECO:0000313" key="5">
    <source>
        <dbReference type="EnsemblMetazoa" id="XP_037869586.1"/>
    </source>
</evidence>
<keyword evidence="6" id="KW-1185">Reference proteome</keyword>
<dbReference type="InterPro" id="IPR041577">
    <property type="entry name" value="RT_RNaseH_2"/>
</dbReference>
<keyword evidence="3" id="KW-0175">Coiled coil</keyword>
<dbReference type="GO" id="GO:0003964">
    <property type="term" value="F:RNA-directed DNA polymerase activity"/>
    <property type="evidence" value="ECO:0007669"/>
    <property type="project" value="UniProtKB-EC"/>
</dbReference>
<reference evidence="6" key="1">
    <citation type="journal article" date="2008" name="Insect Biochem. Mol. Biol.">
        <title>The genome of a lepidopteran model insect, the silkworm Bombyx mori.</title>
        <authorList>
            <consortium name="International Silkworm Genome Consortium"/>
        </authorList>
    </citation>
    <scope>NUCLEOTIDE SEQUENCE [LARGE SCALE GENOMIC DNA]</scope>
    <source>
        <strain evidence="6">p50T</strain>
    </source>
</reference>